<feature type="chain" id="PRO_5047115155" description="Secreted protein" evidence="1">
    <location>
        <begin position="30"/>
        <end position="62"/>
    </location>
</feature>
<proteinExistence type="predicted"/>
<accession>A0ABY4PSC9</accession>
<organism evidence="2 3">
    <name type="scientific">Streptomyces durmitorensis</name>
    <dbReference type="NCBI Taxonomy" id="319947"/>
    <lineage>
        <taxon>Bacteria</taxon>
        <taxon>Bacillati</taxon>
        <taxon>Actinomycetota</taxon>
        <taxon>Actinomycetes</taxon>
        <taxon>Kitasatosporales</taxon>
        <taxon>Streptomycetaceae</taxon>
        <taxon>Streptomyces</taxon>
    </lineage>
</organism>
<dbReference type="Proteomes" id="UP000829992">
    <property type="component" value="Chromosome"/>
</dbReference>
<name>A0ABY4PSC9_9ACTN</name>
<dbReference type="EMBL" id="CP097289">
    <property type="protein sequence ID" value="UQT55911.1"/>
    <property type="molecule type" value="Genomic_DNA"/>
</dbReference>
<protein>
    <recommendedName>
        <fullName evidence="4">Secreted protein</fullName>
    </recommendedName>
</protein>
<reference evidence="2 3" key="1">
    <citation type="submission" date="2022-05" db="EMBL/GenBank/DDBJ databases">
        <authorList>
            <person name="Zhou X."/>
            <person name="Li K."/>
            <person name="Man Y."/>
        </authorList>
    </citation>
    <scope>NUCLEOTIDE SEQUENCE [LARGE SCALE GENOMIC DNA]</scope>
    <source>
        <strain evidence="2 3">MS405</strain>
    </source>
</reference>
<evidence type="ECO:0000256" key="1">
    <source>
        <dbReference type="SAM" id="SignalP"/>
    </source>
</evidence>
<keyword evidence="3" id="KW-1185">Reference proteome</keyword>
<keyword evidence="1" id="KW-0732">Signal</keyword>
<evidence type="ECO:0000313" key="2">
    <source>
        <dbReference type="EMBL" id="UQT55911.1"/>
    </source>
</evidence>
<evidence type="ECO:0008006" key="4">
    <source>
        <dbReference type="Google" id="ProtNLM"/>
    </source>
</evidence>
<evidence type="ECO:0000313" key="3">
    <source>
        <dbReference type="Proteomes" id="UP000829992"/>
    </source>
</evidence>
<feature type="signal peptide" evidence="1">
    <location>
        <begin position="1"/>
        <end position="29"/>
    </location>
</feature>
<dbReference type="RefSeq" id="WP_249587391.1">
    <property type="nucleotide sequence ID" value="NZ_BAAAQL010000033.1"/>
</dbReference>
<gene>
    <name evidence="2" type="ORF">M4V62_12825</name>
</gene>
<sequence>MPHRRVRTYTLLAALALSVTAITAPPAAAANPPPVPHIESLITEGVTVEGPLVNNVGLPHLL</sequence>